<keyword evidence="2" id="KW-0677">Repeat</keyword>
<dbReference type="Gene3D" id="3.40.50.720">
    <property type="entry name" value="NAD(P)-binding Rossmann-like Domain"/>
    <property type="match status" value="1"/>
</dbReference>
<dbReference type="SUPFAM" id="SSF50978">
    <property type="entry name" value="WD40 repeat-like"/>
    <property type="match status" value="1"/>
</dbReference>
<dbReference type="PROSITE" id="PS50294">
    <property type="entry name" value="WD_REPEATS_REGION"/>
    <property type="match status" value="1"/>
</dbReference>
<evidence type="ECO:0000313" key="7">
    <source>
        <dbReference type="EMBL" id="GMH00433.1"/>
    </source>
</evidence>
<dbReference type="InterPro" id="IPR015943">
    <property type="entry name" value="WD40/YVTN_repeat-like_dom_sf"/>
</dbReference>
<feature type="repeat" description="WD" evidence="5">
    <location>
        <begin position="333"/>
        <end position="366"/>
    </location>
</feature>
<dbReference type="GO" id="GO:0016616">
    <property type="term" value="F:oxidoreductase activity, acting on the CH-OH group of donors, NAD or NADP as acceptor"/>
    <property type="evidence" value="ECO:0007669"/>
    <property type="project" value="InterPro"/>
</dbReference>
<evidence type="ECO:0000256" key="2">
    <source>
        <dbReference type="ARBA" id="ARBA00022737"/>
    </source>
</evidence>
<keyword evidence="3" id="KW-0521">NADP</keyword>
<dbReference type="InterPro" id="IPR036322">
    <property type="entry name" value="WD40_repeat_dom_sf"/>
</dbReference>
<keyword evidence="1 5" id="KW-0853">WD repeat</keyword>
<proteinExistence type="predicted"/>
<evidence type="ECO:0000256" key="1">
    <source>
        <dbReference type="ARBA" id="ARBA00022574"/>
    </source>
</evidence>
<dbReference type="SMART" id="SM00320">
    <property type="entry name" value="WD40"/>
    <property type="match status" value="2"/>
</dbReference>
<reference evidence="7" key="1">
    <citation type="submission" date="2023-05" db="EMBL/GenBank/DDBJ databases">
        <title>Nepenthes gracilis genome sequencing.</title>
        <authorList>
            <person name="Fukushima K."/>
        </authorList>
    </citation>
    <scope>NUCLEOTIDE SEQUENCE</scope>
    <source>
        <strain evidence="7">SING2019-196</strain>
    </source>
</reference>
<dbReference type="PANTHER" id="PTHR10366:SF696">
    <property type="entry name" value="OS07G0601900 PROTEIN"/>
    <property type="match status" value="1"/>
</dbReference>
<dbReference type="InterPro" id="IPR002225">
    <property type="entry name" value="3Beta_OHSteriod_DH/Estase"/>
</dbReference>
<dbReference type="EMBL" id="BSYO01000002">
    <property type="protein sequence ID" value="GMH00433.1"/>
    <property type="molecule type" value="Genomic_DNA"/>
</dbReference>
<keyword evidence="4" id="KW-0560">Oxidoreductase</keyword>
<dbReference type="Pfam" id="PF01073">
    <property type="entry name" value="3Beta_HSD"/>
    <property type="match status" value="1"/>
</dbReference>
<dbReference type="InterPro" id="IPR036291">
    <property type="entry name" value="NAD(P)-bd_dom_sf"/>
</dbReference>
<dbReference type="Proteomes" id="UP001279734">
    <property type="component" value="Unassembled WGS sequence"/>
</dbReference>
<dbReference type="PROSITE" id="PS00678">
    <property type="entry name" value="WD_REPEATS_1"/>
    <property type="match status" value="1"/>
</dbReference>
<dbReference type="SUPFAM" id="SSF51735">
    <property type="entry name" value="NAD(P)-binding Rossmann-fold domains"/>
    <property type="match status" value="1"/>
</dbReference>
<feature type="domain" description="3-beta hydroxysteroid dehydrogenase/isomerase" evidence="6">
    <location>
        <begin position="8"/>
        <end position="193"/>
    </location>
</feature>
<dbReference type="InterPro" id="IPR050425">
    <property type="entry name" value="NAD(P)_dehydrat-like"/>
</dbReference>
<evidence type="ECO:0000313" key="8">
    <source>
        <dbReference type="Proteomes" id="UP001279734"/>
    </source>
</evidence>
<dbReference type="PROSITE" id="PS50082">
    <property type="entry name" value="WD_REPEATS_2"/>
    <property type="match status" value="1"/>
</dbReference>
<keyword evidence="8" id="KW-1185">Reference proteome</keyword>
<evidence type="ECO:0000256" key="5">
    <source>
        <dbReference type="PROSITE-ProRule" id="PRU00221"/>
    </source>
</evidence>
<dbReference type="Pfam" id="PF00400">
    <property type="entry name" value="WD40"/>
    <property type="match status" value="1"/>
</dbReference>
<dbReference type="GO" id="GO:0006694">
    <property type="term" value="P:steroid biosynthetic process"/>
    <property type="evidence" value="ECO:0007669"/>
    <property type="project" value="InterPro"/>
</dbReference>
<dbReference type="CDD" id="cd08958">
    <property type="entry name" value="FR_SDR_e"/>
    <property type="match status" value="1"/>
</dbReference>
<dbReference type="InterPro" id="IPR019775">
    <property type="entry name" value="WD40_repeat_CS"/>
</dbReference>
<comment type="caution">
    <text evidence="7">The sequence shown here is derived from an EMBL/GenBank/DDBJ whole genome shotgun (WGS) entry which is preliminary data.</text>
</comment>
<dbReference type="FunFam" id="3.40.50.720:FF:000645">
    <property type="entry name" value="Anthocyanidin reductase ((2S)-flavan-3-ol-forming)"/>
    <property type="match status" value="1"/>
</dbReference>
<organism evidence="7 8">
    <name type="scientific">Nepenthes gracilis</name>
    <name type="common">Slender pitcher plant</name>
    <dbReference type="NCBI Taxonomy" id="150966"/>
    <lineage>
        <taxon>Eukaryota</taxon>
        <taxon>Viridiplantae</taxon>
        <taxon>Streptophyta</taxon>
        <taxon>Embryophyta</taxon>
        <taxon>Tracheophyta</taxon>
        <taxon>Spermatophyta</taxon>
        <taxon>Magnoliopsida</taxon>
        <taxon>eudicotyledons</taxon>
        <taxon>Gunneridae</taxon>
        <taxon>Pentapetalae</taxon>
        <taxon>Caryophyllales</taxon>
        <taxon>Nepenthaceae</taxon>
        <taxon>Nepenthes</taxon>
    </lineage>
</organism>
<dbReference type="AlphaFoldDB" id="A0AAD3P6M9"/>
<dbReference type="PANTHER" id="PTHR10366">
    <property type="entry name" value="NAD DEPENDENT EPIMERASE/DEHYDRATASE"/>
    <property type="match status" value="1"/>
</dbReference>
<evidence type="ECO:0000256" key="4">
    <source>
        <dbReference type="ARBA" id="ARBA00023002"/>
    </source>
</evidence>
<gene>
    <name evidence="7" type="ORF">Nepgr_002272</name>
</gene>
<sequence>MKNNVVCVTGGAGYIASWLIKKLLQKGYGVHATLRTLDDESKVGLLQSMPGADTRLELFEADIFNPQQFQAAIDGCDFVFHVATPFHNPNCQYKEVVEGAVAAANSVAKCCIRSGTVKRLIYTASVMSASPVKDDGSGFKDSMDETCWTPLNLSVAFNNEFAKSYTDSKTLAEKEIMKFENHSEDGRSIEVVTLACGLVGGDTLQSHLSASLAEFLSPLTNDETAYHFLRLLEELLGKVPIIHIDDVCEAHIFCMEQPFICGRFLCASSFVQSAEIALHFAQSYPHLHVKQEYLDGPRRNIRWGSSKLNEIGFEYKYNMKMILEDSLHCGRRLGDHGFGINSIKFTPNGCWVISGGLDNVVKVWDLIVEKLLHDFKFPAGHIKFIAFHLLEFLSATGSADKTVEFWELETFEMVGSARAEATRVRATIFHPDGRTLFCGYDASRTPSSLSISPNFDIKEIKIIYVDYPKESGKLSTKRQSQTVAGLVKPIVQANVKSSIVPSIVPIISPAGRDLATLRRESLNPVKDDTIDSIKPYYLWRSSSSKLYSKRPSMDETRHLSSVVDPKFPDRLVTDGGKRKLFEDKYPTVKTVEEQTKRNFSPHIPTALDTVELKTLASAVVKLSLHITKFKNKL</sequence>
<evidence type="ECO:0000256" key="3">
    <source>
        <dbReference type="ARBA" id="ARBA00022857"/>
    </source>
</evidence>
<dbReference type="InterPro" id="IPR001680">
    <property type="entry name" value="WD40_rpt"/>
</dbReference>
<name>A0AAD3P6M9_NEPGR</name>
<dbReference type="Gene3D" id="2.130.10.10">
    <property type="entry name" value="YVTN repeat-like/Quinoprotein amine dehydrogenase"/>
    <property type="match status" value="1"/>
</dbReference>
<protein>
    <recommendedName>
        <fullName evidence="6">3-beta hydroxysteroid dehydrogenase/isomerase domain-containing protein</fullName>
    </recommendedName>
</protein>
<accession>A0AAD3P6M9</accession>
<evidence type="ECO:0000259" key="6">
    <source>
        <dbReference type="Pfam" id="PF01073"/>
    </source>
</evidence>